<dbReference type="InterPro" id="IPR003154">
    <property type="entry name" value="S1/P1nuclease"/>
</dbReference>
<dbReference type="Gene3D" id="1.10.575.10">
    <property type="entry name" value="P1 Nuclease"/>
    <property type="match status" value="1"/>
</dbReference>
<dbReference type="InterPro" id="IPR008947">
    <property type="entry name" value="PLipase_C/P1_nuclease_dom_sf"/>
</dbReference>
<dbReference type="SUPFAM" id="SSF48537">
    <property type="entry name" value="Phospholipase C/P1 nuclease"/>
    <property type="match status" value="1"/>
</dbReference>
<dbReference type="Pfam" id="PF02265">
    <property type="entry name" value="S1-P1_nuclease"/>
    <property type="match status" value="1"/>
</dbReference>
<evidence type="ECO:0000256" key="6">
    <source>
        <dbReference type="ARBA" id="ARBA00023180"/>
    </source>
</evidence>
<dbReference type="CDD" id="cd11010">
    <property type="entry name" value="S1-P1_nuclease"/>
    <property type="match status" value="1"/>
</dbReference>
<evidence type="ECO:0000256" key="5">
    <source>
        <dbReference type="ARBA" id="ARBA00023157"/>
    </source>
</evidence>
<keyword evidence="2" id="KW-0479">Metal-binding</keyword>
<evidence type="ECO:0000256" key="1">
    <source>
        <dbReference type="ARBA" id="ARBA00022722"/>
    </source>
</evidence>
<keyword evidence="1" id="KW-0540">Nuclease</keyword>
<reference evidence="8" key="1">
    <citation type="journal article" date="2019" name="Int. J. Syst. Evol. Microbiol.">
        <title>The Global Catalogue of Microorganisms (GCM) 10K type strain sequencing project: providing services to taxonomists for standard genome sequencing and annotation.</title>
        <authorList>
            <consortium name="The Broad Institute Genomics Platform"/>
            <consortium name="The Broad Institute Genome Sequencing Center for Infectious Disease"/>
            <person name="Wu L."/>
            <person name="Ma J."/>
        </authorList>
    </citation>
    <scope>NUCLEOTIDE SEQUENCE [LARGE SCALE GENOMIC DNA]</scope>
    <source>
        <strain evidence="8">JCM 17917</strain>
    </source>
</reference>
<evidence type="ECO:0000256" key="4">
    <source>
        <dbReference type="ARBA" id="ARBA00022801"/>
    </source>
</evidence>
<keyword evidence="4" id="KW-0378">Hydrolase</keyword>
<keyword evidence="3" id="KW-0255">Endonuclease</keyword>
<evidence type="ECO:0000256" key="3">
    <source>
        <dbReference type="ARBA" id="ARBA00022759"/>
    </source>
</evidence>
<dbReference type="EMBL" id="BAABGX010000001">
    <property type="protein sequence ID" value="GAA4297908.1"/>
    <property type="molecule type" value="Genomic_DNA"/>
</dbReference>
<evidence type="ECO:0000256" key="2">
    <source>
        <dbReference type="ARBA" id="ARBA00022723"/>
    </source>
</evidence>
<organism evidence="7 8">
    <name type="scientific">Nibribacter koreensis</name>
    <dbReference type="NCBI Taxonomy" id="1084519"/>
    <lineage>
        <taxon>Bacteria</taxon>
        <taxon>Pseudomonadati</taxon>
        <taxon>Bacteroidota</taxon>
        <taxon>Cytophagia</taxon>
        <taxon>Cytophagales</taxon>
        <taxon>Hymenobacteraceae</taxon>
        <taxon>Nibribacter</taxon>
    </lineage>
</organism>
<dbReference type="Proteomes" id="UP001501844">
    <property type="component" value="Unassembled WGS sequence"/>
</dbReference>
<keyword evidence="6" id="KW-0325">Glycoprotein</keyword>
<keyword evidence="8" id="KW-1185">Reference proteome</keyword>
<evidence type="ECO:0000313" key="8">
    <source>
        <dbReference type="Proteomes" id="UP001501844"/>
    </source>
</evidence>
<accession>A0ABP8F8Y8</accession>
<dbReference type="PANTHER" id="PTHR33146">
    <property type="entry name" value="ENDONUCLEASE 4"/>
    <property type="match status" value="1"/>
</dbReference>
<proteinExistence type="predicted"/>
<dbReference type="PANTHER" id="PTHR33146:SF26">
    <property type="entry name" value="ENDONUCLEASE 4"/>
    <property type="match status" value="1"/>
</dbReference>
<keyword evidence="5" id="KW-1015">Disulfide bond</keyword>
<protein>
    <submittedName>
        <fullName evidence="7">S1/P1 nuclease</fullName>
    </submittedName>
</protein>
<sequence length="242" mass="27591">MIGQAFAWGQTGHRVVGLVAEQHLKKKVRKKVMQALQGNSLAEVSTWMDDIKSDTAYNHTHDWHWVTIPDNTTYEQTTKNPKGDLIMKLEDVIAALKAKNLSKEKEQEYLKYLVHLLGDLHQPLHVGGKDDNGGNAVRLQWFGQNSNLHRVWDSDIIDGKDLSYTELAYFLGDASKDEMKSWQAGSIKDWAYGMMVYRPQVYNLPPDLKLGYKYAYQNFSTIEKCLLQAGLRLASVLNEIYG</sequence>
<comment type="caution">
    <text evidence="7">The sequence shown here is derived from an EMBL/GenBank/DDBJ whole genome shotgun (WGS) entry which is preliminary data.</text>
</comment>
<name>A0ABP8F8Y8_9BACT</name>
<gene>
    <name evidence="7" type="ORF">GCM10023183_05950</name>
</gene>
<evidence type="ECO:0000313" key="7">
    <source>
        <dbReference type="EMBL" id="GAA4297908.1"/>
    </source>
</evidence>